<comment type="caution">
    <text evidence="1">The sequence shown here is derived from an EMBL/GenBank/DDBJ whole genome shotgun (WGS) entry which is preliminary data.</text>
</comment>
<proteinExistence type="predicted"/>
<dbReference type="EMBL" id="JACHBI010000008">
    <property type="protein sequence ID" value="MBB5575411.1"/>
    <property type="molecule type" value="Genomic_DNA"/>
</dbReference>
<dbReference type="Proteomes" id="UP000549882">
    <property type="component" value="Unassembled WGS sequence"/>
</dbReference>
<accession>A0A7W8XTV8</accession>
<evidence type="ECO:0000313" key="1">
    <source>
        <dbReference type="EMBL" id="MBB5575411.1"/>
    </source>
</evidence>
<protein>
    <submittedName>
        <fullName evidence="1">Uncharacterized protein</fullName>
    </submittedName>
</protein>
<name>A0A7W8XTV8_9HYPH</name>
<gene>
    <name evidence="1" type="ORF">GGD50_004046</name>
</gene>
<keyword evidence="2" id="KW-1185">Reference proteome</keyword>
<evidence type="ECO:0000313" key="2">
    <source>
        <dbReference type="Proteomes" id="UP000549882"/>
    </source>
</evidence>
<dbReference type="AlphaFoldDB" id="A0A7W8XTV8"/>
<reference evidence="1 2" key="1">
    <citation type="submission" date="2020-08" db="EMBL/GenBank/DDBJ databases">
        <title>Genomic Encyclopedia of Type Strains, Phase IV (KMG-V): Genome sequencing to study the core and pangenomes of soil and plant-associated prokaryotes.</title>
        <authorList>
            <person name="Whitman W."/>
        </authorList>
    </citation>
    <scope>NUCLEOTIDE SEQUENCE [LARGE SCALE GENOMIC DNA]</scope>
    <source>
        <strain evidence="1 2">SEMIA 4064</strain>
    </source>
</reference>
<organism evidence="1 2">
    <name type="scientific">Rhizobium paranaense</name>
    <dbReference type="NCBI Taxonomy" id="1650438"/>
    <lineage>
        <taxon>Bacteria</taxon>
        <taxon>Pseudomonadati</taxon>
        <taxon>Pseudomonadota</taxon>
        <taxon>Alphaproteobacteria</taxon>
        <taxon>Hyphomicrobiales</taxon>
        <taxon>Rhizobiaceae</taxon>
        <taxon>Rhizobium/Agrobacterium group</taxon>
        <taxon>Rhizobium</taxon>
    </lineage>
</organism>
<sequence>MAQARKLIIFHEAFAEIEGRASKMEDEDCAVFS</sequence>